<dbReference type="Pfam" id="PF12796">
    <property type="entry name" value="Ank_2"/>
    <property type="match status" value="1"/>
</dbReference>
<reference evidence="4" key="1">
    <citation type="submission" date="2021-05" db="EMBL/GenBank/DDBJ databases">
        <title>The genome of the haptophyte Pavlova lutheri (Diacronema luteri, Pavlovales) - a model for lipid biosynthesis in eukaryotic algae.</title>
        <authorList>
            <person name="Hulatt C.J."/>
            <person name="Posewitz M.C."/>
        </authorList>
    </citation>
    <scope>NUCLEOTIDE SEQUENCE</scope>
    <source>
        <strain evidence="4">NIVA-4/92</strain>
    </source>
</reference>
<keyword evidence="2 3" id="KW-0040">ANK repeat</keyword>
<dbReference type="PANTHER" id="PTHR24198:SF165">
    <property type="entry name" value="ANKYRIN REPEAT-CONTAINING PROTEIN-RELATED"/>
    <property type="match status" value="1"/>
</dbReference>
<feature type="repeat" description="ANK" evidence="3">
    <location>
        <begin position="212"/>
        <end position="244"/>
    </location>
</feature>
<protein>
    <submittedName>
        <fullName evidence="4">Uncharacterized protein</fullName>
    </submittedName>
</protein>
<dbReference type="Proteomes" id="UP000751190">
    <property type="component" value="Unassembled WGS sequence"/>
</dbReference>
<dbReference type="PROSITE" id="PS50297">
    <property type="entry name" value="ANK_REP_REGION"/>
    <property type="match status" value="4"/>
</dbReference>
<dbReference type="InterPro" id="IPR002110">
    <property type="entry name" value="Ankyrin_rpt"/>
</dbReference>
<keyword evidence="5" id="KW-1185">Reference proteome</keyword>
<comment type="caution">
    <text evidence="4">The sequence shown here is derived from an EMBL/GenBank/DDBJ whole genome shotgun (WGS) entry which is preliminary data.</text>
</comment>
<organism evidence="4 5">
    <name type="scientific">Diacronema lutheri</name>
    <name type="common">Unicellular marine alga</name>
    <name type="synonym">Monochrysis lutheri</name>
    <dbReference type="NCBI Taxonomy" id="2081491"/>
    <lineage>
        <taxon>Eukaryota</taxon>
        <taxon>Haptista</taxon>
        <taxon>Haptophyta</taxon>
        <taxon>Pavlovophyceae</taxon>
        <taxon>Pavlovales</taxon>
        <taxon>Pavlovaceae</taxon>
        <taxon>Diacronema</taxon>
    </lineage>
</organism>
<sequence>MGLLEQLKLQTERQEFVDALHTAVLNGDRGAAEVLLAPHLRALTAQATAPAAEPEALGSAANAKVTSAAAAWDFVDAHACPPLHVAASHGFVELVALLLDAGSELDAYHTHDGRTALHRAADAGHGAVVQLLLERRASALAATTDGATPLHLAAAGGHVECVRALAPALGASVNAQSKMRLTPLAMAAMGAHEGACVALLEHAADAGLGDENGWTPLHHAAASGSPAVCALLVTAGASRHALTVGKRSPLELCPADAAAAVDAAMAAAAGALAAAPAADA</sequence>
<dbReference type="Pfam" id="PF13637">
    <property type="entry name" value="Ank_4"/>
    <property type="match status" value="1"/>
</dbReference>
<feature type="repeat" description="ANK" evidence="3">
    <location>
        <begin position="145"/>
        <end position="178"/>
    </location>
</feature>
<dbReference type="EMBL" id="JAGTXO010000008">
    <property type="protein sequence ID" value="KAG8466107.1"/>
    <property type="molecule type" value="Genomic_DNA"/>
</dbReference>
<dbReference type="OrthoDB" id="194358at2759"/>
<evidence type="ECO:0000256" key="1">
    <source>
        <dbReference type="ARBA" id="ARBA00022737"/>
    </source>
</evidence>
<evidence type="ECO:0000256" key="2">
    <source>
        <dbReference type="ARBA" id="ARBA00023043"/>
    </source>
</evidence>
<feature type="repeat" description="ANK" evidence="3">
    <location>
        <begin position="78"/>
        <end position="110"/>
    </location>
</feature>
<dbReference type="PROSITE" id="PS50088">
    <property type="entry name" value="ANK_REPEAT"/>
    <property type="match status" value="4"/>
</dbReference>
<dbReference type="Gene3D" id="1.25.40.20">
    <property type="entry name" value="Ankyrin repeat-containing domain"/>
    <property type="match status" value="4"/>
</dbReference>
<dbReference type="OMA" id="PAKDNMT"/>
<dbReference type="SUPFAM" id="SSF48403">
    <property type="entry name" value="Ankyrin repeat"/>
    <property type="match status" value="1"/>
</dbReference>
<dbReference type="PRINTS" id="PR01415">
    <property type="entry name" value="ANKYRIN"/>
</dbReference>
<proteinExistence type="predicted"/>
<gene>
    <name evidence="4" type="ORF">KFE25_001863</name>
</gene>
<dbReference type="InterPro" id="IPR036770">
    <property type="entry name" value="Ankyrin_rpt-contain_sf"/>
</dbReference>
<accession>A0A8J5XKJ8</accession>
<dbReference type="SMART" id="SM00248">
    <property type="entry name" value="ANK"/>
    <property type="match status" value="5"/>
</dbReference>
<dbReference type="PANTHER" id="PTHR24198">
    <property type="entry name" value="ANKYRIN REPEAT AND PROTEIN KINASE DOMAIN-CONTAINING PROTEIN"/>
    <property type="match status" value="1"/>
</dbReference>
<name>A0A8J5XKJ8_DIALT</name>
<feature type="repeat" description="ANK" evidence="3">
    <location>
        <begin position="112"/>
        <end position="144"/>
    </location>
</feature>
<evidence type="ECO:0000313" key="5">
    <source>
        <dbReference type="Proteomes" id="UP000751190"/>
    </source>
</evidence>
<evidence type="ECO:0000256" key="3">
    <source>
        <dbReference type="PROSITE-ProRule" id="PRU00023"/>
    </source>
</evidence>
<dbReference type="AlphaFoldDB" id="A0A8J5XKJ8"/>
<evidence type="ECO:0000313" key="4">
    <source>
        <dbReference type="EMBL" id="KAG8466107.1"/>
    </source>
</evidence>
<keyword evidence="1" id="KW-0677">Repeat</keyword>